<dbReference type="InParanoid" id="A0A078AV35"/>
<dbReference type="PANTHER" id="PTHR20934:SF0">
    <property type="entry name" value="TRANSCRIPTION ELONGATION FACTOR 1 HOMOLOG"/>
    <property type="match status" value="1"/>
</dbReference>
<keyword evidence="8 10" id="KW-0804">Transcription</keyword>
<dbReference type="GO" id="GO:0000993">
    <property type="term" value="F:RNA polymerase II complex binding"/>
    <property type="evidence" value="ECO:0007669"/>
    <property type="project" value="TreeGrafter"/>
</dbReference>
<keyword evidence="4 10" id="KW-0479">Metal-binding</keyword>
<dbReference type="GO" id="GO:0008270">
    <property type="term" value="F:zinc ion binding"/>
    <property type="evidence" value="ECO:0007669"/>
    <property type="project" value="UniProtKB-KW"/>
</dbReference>
<evidence type="ECO:0000256" key="4">
    <source>
        <dbReference type="ARBA" id="ARBA00022723"/>
    </source>
</evidence>
<dbReference type="GO" id="GO:0006368">
    <property type="term" value="P:transcription elongation by RNA polymerase II"/>
    <property type="evidence" value="ECO:0007669"/>
    <property type="project" value="TreeGrafter"/>
</dbReference>
<evidence type="ECO:0000313" key="12">
    <source>
        <dbReference type="Proteomes" id="UP000039865"/>
    </source>
</evidence>
<dbReference type="InterPro" id="IPR038567">
    <property type="entry name" value="T_Elf1_sf"/>
</dbReference>
<dbReference type="GO" id="GO:0008023">
    <property type="term" value="C:transcription elongation factor complex"/>
    <property type="evidence" value="ECO:0007669"/>
    <property type="project" value="TreeGrafter"/>
</dbReference>
<sequence length="92" mass="10879">MGKRKQRKMKPQKKITKKLETIFDCPFCNHNQCVEIKLEKDKQIGYLSCRVCNAIYQSKIHHLSSQVDVYCAWIDDCHQLNTGRAQEDYDDE</sequence>
<dbReference type="OrthoDB" id="445983at2759"/>
<comment type="function">
    <text evidence="1 10">Transcription elongation factor implicated in the maintenance of proper chromatin structure in actively transcribed regions.</text>
</comment>
<dbReference type="FunCoup" id="A0A078AV35">
    <property type="interactions" value="273"/>
</dbReference>
<evidence type="ECO:0000256" key="3">
    <source>
        <dbReference type="ARBA" id="ARBA00009730"/>
    </source>
</evidence>
<dbReference type="FunFam" id="2.20.25.190:FF:000001">
    <property type="entry name" value="Transcription elongation factor 1 homolog"/>
    <property type="match status" value="1"/>
</dbReference>
<dbReference type="Gene3D" id="2.20.25.190">
    <property type="match status" value="1"/>
</dbReference>
<evidence type="ECO:0000256" key="9">
    <source>
        <dbReference type="ARBA" id="ARBA00023242"/>
    </source>
</evidence>
<evidence type="ECO:0000256" key="8">
    <source>
        <dbReference type="ARBA" id="ARBA00023163"/>
    </source>
</evidence>
<evidence type="ECO:0000256" key="6">
    <source>
        <dbReference type="ARBA" id="ARBA00022833"/>
    </source>
</evidence>
<protein>
    <recommendedName>
        <fullName evidence="10">Transcription elongation factor 1 homolog</fullName>
    </recommendedName>
</protein>
<comment type="subcellular location">
    <subcellularLocation>
        <location evidence="2 10">Nucleus</location>
    </subcellularLocation>
</comment>
<dbReference type="SUPFAM" id="SSF57783">
    <property type="entry name" value="Zinc beta-ribbon"/>
    <property type="match status" value="1"/>
</dbReference>
<dbReference type="EMBL" id="CCKQ01013449">
    <property type="protein sequence ID" value="CDW85112.1"/>
    <property type="molecule type" value="Genomic_DNA"/>
</dbReference>
<accession>A0A078AV35</accession>
<keyword evidence="7 10" id="KW-0805">Transcription regulation</keyword>
<name>A0A078AV35_STYLE</name>
<dbReference type="PANTHER" id="PTHR20934">
    <property type="entry name" value="TRANSCRIPTION ELONGATION FACTOR 1 HOMOLOG"/>
    <property type="match status" value="1"/>
</dbReference>
<comment type="similarity">
    <text evidence="3 10">Belongs to the ELOF1 family.</text>
</comment>
<evidence type="ECO:0000256" key="5">
    <source>
        <dbReference type="ARBA" id="ARBA00022771"/>
    </source>
</evidence>
<dbReference type="Pfam" id="PF05129">
    <property type="entry name" value="Zn_ribbon_Elf1"/>
    <property type="match status" value="1"/>
</dbReference>
<dbReference type="Proteomes" id="UP000039865">
    <property type="component" value="Unassembled WGS sequence"/>
</dbReference>
<dbReference type="OMA" id="CLDANKK"/>
<reference evidence="11 12" key="1">
    <citation type="submission" date="2014-06" db="EMBL/GenBank/DDBJ databases">
        <authorList>
            <person name="Swart Estienne"/>
        </authorList>
    </citation>
    <scope>NUCLEOTIDE SEQUENCE [LARGE SCALE GENOMIC DNA]</scope>
    <source>
        <strain evidence="11 12">130c</strain>
    </source>
</reference>
<evidence type="ECO:0000256" key="7">
    <source>
        <dbReference type="ARBA" id="ARBA00023015"/>
    </source>
</evidence>
<keyword evidence="5 10" id="KW-0863">Zinc-finger</keyword>
<dbReference type="AlphaFoldDB" id="A0A078AV35"/>
<dbReference type="InterPro" id="IPR007808">
    <property type="entry name" value="Elf1"/>
</dbReference>
<keyword evidence="9 10" id="KW-0539">Nucleus</keyword>
<evidence type="ECO:0000256" key="1">
    <source>
        <dbReference type="ARBA" id="ARBA00003357"/>
    </source>
</evidence>
<keyword evidence="12" id="KW-1185">Reference proteome</keyword>
<evidence type="ECO:0000256" key="10">
    <source>
        <dbReference type="RuleBase" id="RU364033"/>
    </source>
</evidence>
<gene>
    <name evidence="11" type="primary">Contig3975.g4260</name>
    <name evidence="11" type="ORF">STYLEM_14182</name>
</gene>
<keyword evidence="6 10" id="KW-0862">Zinc</keyword>
<evidence type="ECO:0000313" key="11">
    <source>
        <dbReference type="EMBL" id="CDW85112.1"/>
    </source>
</evidence>
<organism evidence="11 12">
    <name type="scientific">Stylonychia lemnae</name>
    <name type="common">Ciliate</name>
    <dbReference type="NCBI Taxonomy" id="5949"/>
    <lineage>
        <taxon>Eukaryota</taxon>
        <taxon>Sar</taxon>
        <taxon>Alveolata</taxon>
        <taxon>Ciliophora</taxon>
        <taxon>Intramacronucleata</taxon>
        <taxon>Spirotrichea</taxon>
        <taxon>Stichotrichia</taxon>
        <taxon>Sporadotrichida</taxon>
        <taxon>Oxytrichidae</taxon>
        <taxon>Stylonychinae</taxon>
        <taxon>Stylonychia</taxon>
    </lineage>
</organism>
<evidence type="ECO:0000256" key="2">
    <source>
        <dbReference type="ARBA" id="ARBA00004123"/>
    </source>
</evidence>
<proteinExistence type="inferred from homology"/>